<dbReference type="Proteomes" id="UP000824533">
    <property type="component" value="Linkage Group LG01"/>
</dbReference>
<accession>A0ACC1DKJ0</accession>
<dbReference type="EMBL" id="CM034387">
    <property type="protein sequence ID" value="KAJ0183952.1"/>
    <property type="molecule type" value="Genomic_DNA"/>
</dbReference>
<sequence>MALPEQFSLRWNDFQANIAQAFLALLGDEDLSDVTLSAEGHNIRAHKLILSVGSPYFKELFKKTPCSHPVVILKDVTHKELCQLLQFMYRGEVNVCQQELSSFLNTAELLQIKGLTVGREQSPKSPEYVVQEEVRANALQDQMNDSIWLFGDEEAMPEVVPELVENPALQDEAAAVRSPLKRLLKTTTRKNDALKKKVRNTNDNMQQVENSEIMNYYEPLPEDRIKNSSLTPEAPKEPGFNCKPSVAKCPSCNRYFANRYNLKVHIRDKHAAAEGSLTCTICQKTMRNPSCLRVHLYNHRKQAAYLAQFCTQGDNFASGDLLKKCGMEPAAPVEPVKRELETSTEAITPELQLKRDKTE</sequence>
<keyword evidence="2" id="KW-1185">Reference proteome</keyword>
<name>A0ACC1DKJ0_9NEOP</name>
<reference evidence="1 2" key="1">
    <citation type="journal article" date="2021" name="Front. Genet.">
        <title>Chromosome-Level Genome Assembly Reveals Significant Gene Expansion in the Toll and IMD Signaling Pathways of Dendrolimus kikuchii.</title>
        <authorList>
            <person name="Zhou J."/>
            <person name="Wu P."/>
            <person name="Xiong Z."/>
            <person name="Liu N."/>
            <person name="Zhao N."/>
            <person name="Ji M."/>
            <person name="Qiu Y."/>
            <person name="Yang B."/>
        </authorList>
    </citation>
    <scope>NUCLEOTIDE SEQUENCE [LARGE SCALE GENOMIC DNA]</scope>
    <source>
        <strain evidence="1">Ann1</strain>
    </source>
</reference>
<gene>
    <name evidence="1" type="ORF">K1T71_000375</name>
</gene>
<organism evidence="1 2">
    <name type="scientific">Dendrolimus kikuchii</name>
    <dbReference type="NCBI Taxonomy" id="765133"/>
    <lineage>
        <taxon>Eukaryota</taxon>
        <taxon>Metazoa</taxon>
        <taxon>Ecdysozoa</taxon>
        <taxon>Arthropoda</taxon>
        <taxon>Hexapoda</taxon>
        <taxon>Insecta</taxon>
        <taxon>Pterygota</taxon>
        <taxon>Neoptera</taxon>
        <taxon>Endopterygota</taxon>
        <taxon>Lepidoptera</taxon>
        <taxon>Glossata</taxon>
        <taxon>Ditrysia</taxon>
        <taxon>Bombycoidea</taxon>
        <taxon>Lasiocampidae</taxon>
        <taxon>Dendrolimus</taxon>
    </lineage>
</organism>
<proteinExistence type="predicted"/>
<evidence type="ECO:0000313" key="1">
    <source>
        <dbReference type="EMBL" id="KAJ0183952.1"/>
    </source>
</evidence>
<protein>
    <submittedName>
        <fullName evidence="1">Uncharacterized protein</fullName>
    </submittedName>
</protein>
<evidence type="ECO:0000313" key="2">
    <source>
        <dbReference type="Proteomes" id="UP000824533"/>
    </source>
</evidence>
<comment type="caution">
    <text evidence="1">The sequence shown here is derived from an EMBL/GenBank/DDBJ whole genome shotgun (WGS) entry which is preliminary data.</text>
</comment>